<organism evidence="2 3">
    <name type="scientific">Gymnopilus junonius</name>
    <name type="common">Spectacular rustgill mushroom</name>
    <name type="synonym">Gymnopilus spectabilis subsp. junonius</name>
    <dbReference type="NCBI Taxonomy" id="109634"/>
    <lineage>
        <taxon>Eukaryota</taxon>
        <taxon>Fungi</taxon>
        <taxon>Dikarya</taxon>
        <taxon>Basidiomycota</taxon>
        <taxon>Agaricomycotina</taxon>
        <taxon>Agaricomycetes</taxon>
        <taxon>Agaricomycetidae</taxon>
        <taxon>Agaricales</taxon>
        <taxon>Agaricineae</taxon>
        <taxon>Hymenogastraceae</taxon>
        <taxon>Gymnopilus</taxon>
    </lineage>
</organism>
<proteinExistence type="predicted"/>
<feature type="compositionally biased region" description="Polar residues" evidence="1">
    <location>
        <begin position="66"/>
        <end position="80"/>
    </location>
</feature>
<accession>A0A9P5TJ78</accession>
<dbReference type="AlphaFoldDB" id="A0A9P5TJ78"/>
<evidence type="ECO:0000256" key="1">
    <source>
        <dbReference type="SAM" id="MobiDB-lite"/>
    </source>
</evidence>
<feature type="compositionally biased region" description="Basic and acidic residues" evidence="1">
    <location>
        <begin position="1"/>
        <end position="18"/>
    </location>
</feature>
<keyword evidence="3" id="KW-1185">Reference proteome</keyword>
<protein>
    <submittedName>
        <fullName evidence="2">Uncharacterized protein</fullName>
    </submittedName>
</protein>
<feature type="compositionally biased region" description="Polar residues" evidence="1">
    <location>
        <begin position="19"/>
        <end position="37"/>
    </location>
</feature>
<gene>
    <name evidence="2" type="ORF">CPB84DRAFT_214694</name>
</gene>
<reference evidence="2" key="1">
    <citation type="submission" date="2020-11" db="EMBL/GenBank/DDBJ databases">
        <authorList>
            <consortium name="DOE Joint Genome Institute"/>
            <person name="Ahrendt S."/>
            <person name="Riley R."/>
            <person name="Andreopoulos W."/>
            <person name="LaButti K."/>
            <person name="Pangilinan J."/>
            <person name="Ruiz-duenas F.J."/>
            <person name="Barrasa J.M."/>
            <person name="Sanchez-Garcia M."/>
            <person name="Camarero S."/>
            <person name="Miyauchi S."/>
            <person name="Serrano A."/>
            <person name="Linde D."/>
            <person name="Babiker R."/>
            <person name="Drula E."/>
            <person name="Ayuso-Fernandez I."/>
            <person name="Pacheco R."/>
            <person name="Padilla G."/>
            <person name="Ferreira P."/>
            <person name="Barriuso J."/>
            <person name="Kellner H."/>
            <person name="Castanera R."/>
            <person name="Alfaro M."/>
            <person name="Ramirez L."/>
            <person name="Pisabarro A.G."/>
            <person name="Kuo A."/>
            <person name="Tritt A."/>
            <person name="Lipzen A."/>
            <person name="He G."/>
            <person name="Yan M."/>
            <person name="Ng V."/>
            <person name="Cullen D."/>
            <person name="Martin F."/>
            <person name="Rosso M.-N."/>
            <person name="Henrissat B."/>
            <person name="Hibbett D."/>
            <person name="Martinez A.T."/>
            <person name="Grigoriev I.V."/>
        </authorList>
    </citation>
    <scope>NUCLEOTIDE SEQUENCE</scope>
    <source>
        <strain evidence="2">AH 44721</strain>
    </source>
</reference>
<feature type="compositionally biased region" description="Basic and acidic residues" evidence="1">
    <location>
        <begin position="39"/>
        <end position="51"/>
    </location>
</feature>
<sequence length="100" mass="10924">MDVTKDVEMSNGDKELRGKSTSAKSQHAHATSKSSFTADRPRSLGPQEHRPNKSPPLPDPIGGAATSAQPRTQPQTQTFLWDNRRMKTHAASNMQESDAP</sequence>
<feature type="region of interest" description="Disordered" evidence="1">
    <location>
        <begin position="1"/>
        <end position="100"/>
    </location>
</feature>
<evidence type="ECO:0000313" key="3">
    <source>
        <dbReference type="Proteomes" id="UP000724874"/>
    </source>
</evidence>
<feature type="compositionally biased region" description="Polar residues" evidence="1">
    <location>
        <begin position="90"/>
        <end position="100"/>
    </location>
</feature>
<dbReference type="Proteomes" id="UP000724874">
    <property type="component" value="Unassembled WGS sequence"/>
</dbReference>
<comment type="caution">
    <text evidence="2">The sequence shown here is derived from an EMBL/GenBank/DDBJ whole genome shotgun (WGS) entry which is preliminary data.</text>
</comment>
<name>A0A9P5TJ78_GYMJU</name>
<evidence type="ECO:0000313" key="2">
    <source>
        <dbReference type="EMBL" id="KAF8882750.1"/>
    </source>
</evidence>
<dbReference type="EMBL" id="JADNYJ010000120">
    <property type="protein sequence ID" value="KAF8882750.1"/>
    <property type="molecule type" value="Genomic_DNA"/>
</dbReference>